<gene>
    <name evidence="3" type="ORF">RHGRI_009536</name>
</gene>
<dbReference type="PANTHER" id="PTHR33625:SF4">
    <property type="entry name" value="OS08G0179900 PROTEIN"/>
    <property type="match status" value="1"/>
</dbReference>
<feature type="transmembrane region" description="Helical" evidence="2">
    <location>
        <begin position="316"/>
        <end position="334"/>
    </location>
</feature>
<proteinExistence type="predicted"/>
<evidence type="ECO:0000256" key="1">
    <source>
        <dbReference type="SAM" id="MobiDB-lite"/>
    </source>
</evidence>
<keyword evidence="4" id="KW-1185">Reference proteome</keyword>
<protein>
    <submittedName>
        <fullName evidence="3">Uncharacterized protein</fullName>
    </submittedName>
</protein>
<keyword evidence="2" id="KW-0812">Transmembrane</keyword>
<organism evidence="3 4">
    <name type="scientific">Rhododendron griersonianum</name>
    <dbReference type="NCBI Taxonomy" id="479676"/>
    <lineage>
        <taxon>Eukaryota</taxon>
        <taxon>Viridiplantae</taxon>
        <taxon>Streptophyta</taxon>
        <taxon>Embryophyta</taxon>
        <taxon>Tracheophyta</taxon>
        <taxon>Spermatophyta</taxon>
        <taxon>Magnoliopsida</taxon>
        <taxon>eudicotyledons</taxon>
        <taxon>Gunneridae</taxon>
        <taxon>Pentapetalae</taxon>
        <taxon>asterids</taxon>
        <taxon>Ericales</taxon>
        <taxon>Ericaceae</taxon>
        <taxon>Ericoideae</taxon>
        <taxon>Rhodoreae</taxon>
        <taxon>Rhododendron</taxon>
    </lineage>
</organism>
<evidence type="ECO:0000313" key="4">
    <source>
        <dbReference type="Proteomes" id="UP000823749"/>
    </source>
</evidence>
<feature type="region of interest" description="Disordered" evidence="1">
    <location>
        <begin position="237"/>
        <end position="261"/>
    </location>
</feature>
<reference evidence="3" key="1">
    <citation type="submission" date="2020-08" db="EMBL/GenBank/DDBJ databases">
        <title>Plant Genome Project.</title>
        <authorList>
            <person name="Zhang R.-G."/>
        </authorList>
    </citation>
    <scope>NUCLEOTIDE SEQUENCE</scope>
    <source>
        <strain evidence="3">WSP0</strain>
        <tissue evidence="3">Leaf</tissue>
    </source>
</reference>
<sequence>MGGGGAMRAAAKVAGIRVASGARRGAGEGARPASAIVSSSSSSSEEVKSVGGVLTASLETNNAIDAGAAVQRPCWELDDWEFAGGAGDDVASVKSYTEPMPRLVFGGAPTLQEAKEATDELKDALSKAYLTSPHSTECGDLLVPGHQYPFSRLSKPDYSETKACITSEKTAGLLPNNALQAFRLLNESPAAQSVVASIASDPNVWTAVLQNEALAEFLESQKSTDSFSNMDPAVEGSVADSEFTDNQSPKPAYEFNDSGKSGDSENGFMDFVKGVKIKVNDMMSSLSDYFQSLFGGPTEEKVSGDADARPPFGEKAMGASLLGLAVMVIMVVVLRRV</sequence>
<comment type="caution">
    <text evidence="3">The sequence shown here is derived from an EMBL/GenBank/DDBJ whole genome shotgun (WGS) entry which is preliminary data.</text>
</comment>
<evidence type="ECO:0000313" key="3">
    <source>
        <dbReference type="EMBL" id="KAG5551142.1"/>
    </source>
</evidence>
<dbReference type="Proteomes" id="UP000823749">
    <property type="component" value="Chromosome 4"/>
</dbReference>
<dbReference type="EMBL" id="JACTNZ010000004">
    <property type="protein sequence ID" value="KAG5551142.1"/>
    <property type="molecule type" value="Genomic_DNA"/>
</dbReference>
<feature type="region of interest" description="Disordered" evidence="1">
    <location>
        <begin position="21"/>
        <end position="45"/>
    </location>
</feature>
<dbReference type="AlphaFoldDB" id="A0AAV6KG75"/>
<dbReference type="PANTHER" id="PTHR33625">
    <property type="entry name" value="OS08G0179900 PROTEIN"/>
    <property type="match status" value="1"/>
</dbReference>
<evidence type="ECO:0000256" key="2">
    <source>
        <dbReference type="SAM" id="Phobius"/>
    </source>
</evidence>
<accession>A0AAV6KG75</accession>
<keyword evidence="2" id="KW-1133">Transmembrane helix</keyword>
<name>A0AAV6KG75_9ERIC</name>
<keyword evidence="2" id="KW-0472">Membrane</keyword>